<gene>
    <name evidence="1" type="ORF">DAY19_10000</name>
</gene>
<protein>
    <recommendedName>
        <fullName evidence="3">Lipoprotein</fullName>
    </recommendedName>
</protein>
<proteinExistence type="predicted"/>
<dbReference type="PROSITE" id="PS51257">
    <property type="entry name" value="PROKAR_LIPOPROTEIN"/>
    <property type="match status" value="1"/>
</dbReference>
<dbReference type="RefSeq" id="WP_115361975.1">
    <property type="nucleotide sequence ID" value="NZ_QDKL01000002.1"/>
</dbReference>
<dbReference type="Proteomes" id="UP000443582">
    <property type="component" value="Unassembled WGS sequence"/>
</dbReference>
<evidence type="ECO:0000313" key="2">
    <source>
        <dbReference type="Proteomes" id="UP000443582"/>
    </source>
</evidence>
<keyword evidence="2" id="KW-1185">Reference proteome</keyword>
<evidence type="ECO:0008006" key="3">
    <source>
        <dbReference type="Google" id="ProtNLM"/>
    </source>
</evidence>
<dbReference type="EMBL" id="QDKL01000002">
    <property type="protein sequence ID" value="RZF22007.1"/>
    <property type="molecule type" value="Genomic_DNA"/>
</dbReference>
<comment type="caution">
    <text evidence="1">The sequence shown here is derived from an EMBL/GenBank/DDBJ whole genome shotgun (WGS) entry which is preliminary data.</text>
</comment>
<name>A0ABY0IGC9_9BACT</name>
<reference evidence="2" key="1">
    <citation type="journal article" date="2019" name="Int. J. Syst. Evol. Microbiol.">
        <title>Halobacteriovorax valvorus sp. nov., a novel prokaryotic predator isolated from coastal seawater of China.</title>
        <authorList>
            <person name="Chen M.-X."/>
        </authorList>
    </citation>
    <scope>NUCLEOTIDE SEQUENCE [LARGE SCALE GENOMIC DNA]</scope>
    <source>
        <strain evidence="2">BL9</strain>
    </source>
</reference>
<accession>A0ABY0IGC9</accession>
<evidence type="ECO:0000313" key="1">
    <source>
        <dbReference type="EMBL" id="RZF22007.1"/>
    </source>
</evidence>
<sequence>MSKFRKLFTYSLIPISLIVLIACLGRGHNLRTTSSEVVKTNEGAMAVDRSPASTYVEGVESLTIGNYFDITNDNSKEDTDGFIQEGAWFQDELRGSGGSISRYSVDPTAQSIYLTDQLGDSTYCIWLYRVTSPDATESAFVDIFDGTEQIGVASVNMSLPTDRKGWYPLGEFTFTNEQEAKVIVYKGIEDLKKLRADEVRFSRLEENEDCQGRKYVNVNKEAVIFAKGMDEKSFTSNDGYREYGDWQESNLKGYQESTVRMSEDEYAYAIYSFIPKNRNYCIDIYRVTTIGGLSNAKVTVFQEDIEIFSRLINYNMKSGKGGWYPLGKQSVEPDTMVSVILERDPLDIGILLSDAVRIYECN</sequence>
<organism evidence="1 2">
    <name type="scientific">Halobacteriovorax vibrionivorans</name>
    <dbReference type="NCBI Taxonomy" id="2152716"/>
    <lineage>
        <taxon>Bacteria</taxon>
        <taxon>Pseudomonadati</taxon>
        <taxon>Bdellovibrionota</taxon>
        <taxon>Bacteriovoracia</taxon>
        <taxon>Bacteriovoracales</taxon>
        <taxon>Halobacteriovoraceae</taxon>
        <taxon>Halobacteriovorax</taxon>
    </lineage>
</organism>